<name>A0A851PFA5_ANHAN</name>
<protein>
    <submittedName>
        <fullName evidence="3">L37A1 protein</fullName>
    </submittedName>
</protein>
<accession>A0A851PFA5</accession>
<feature type="compositionally biased region" description="Polar residues" evidence="1">
    <location>
        <begin position="134"/>
        <end position="149"/>
    </location>
</feature>
<feature type="compositionally biased region" description="Basic and acidic residues" evidence="1">
    <location>
        <begin position="10"/>
        <end position="20"/>
    </location>
</feature>
<dbReference type="InterPro" id="IPR015753">
    <property type="entry name" value="LRRC37"/>
</dbReference>
<dbReference type="PANTHER" id="PTHR23045">
    <property type="entry name" value="LEUCINE-RICH REPEAT-CONTAINING PROTEIN 37A"/>
    <property type="match status" value="1"/>
</dbReference>
<evidence type="ECO:0000313" key="4">
    <source>
        <dbReference type="Proteomes" id="UP000657035"/>
    </source>
</evidence>
<evidence type="ECO:0000256" key="1">
    <source>
        <dbReference type="SAM" id="MobiDB-lite"/>
    </source>
</evidence>
<comment type="caution">
    <text evidence="3">The sequence shown here is derived from an EMBL/GenBank/DDBJ whole genome shotgun (WGS) entry which is preliminary data.</text>
</comment>
<dbReference type="Proteomes" id="UP000657035">
    <property type="component" value="Unassembled WGS sequence"/>
</dbReference>
<keyword evidence="4" id="KW-1185">Reference proteome</keyword>
<feature type="region of interest" description="Disordered" evidence="1">
    <location>
        <begin position="124"/>
        <end position="153"/>
    </location>
</feature>
<dbReference type="OrthoDB" id="9424710at2759"/>
<feature type="region of interest" description="Disordered" evidence="1">
    <location>
        <begin position="1"/>
        <end position="31"/>
    </location>
</feature>
<evidence type="ECO:0000313" key="3">
    <source>
        <dbReference type="EMBL" id="NXC66760.1"/>
    </source>
</evidence>
<feature type="domain" description="LRRC37A/B like protein 1 C-terminal" evidence="2">
    <location>
        <begin position="154"/>
        <end position="292"/>
    </location>
</feature>
<sequence length="377" mass="42461">TENYSNAVEQTKKTQEMEDVKDVEDAEEAPSPRQDYVWTYKKHKQGDSLYKSNQLFYKMFGNVNAEEEPTLTESKAEWRLNTSQHFFYNLMVNNSPSATSSMLEDTAEEEGSSLGEHLPAVPRTAETHWKQQKEGSSLLNKPGSSNSPDGMSVQGHLFETKAHRPLRLLIPDKAPRMFIAHMARALRMDCSLPDLQLTCAKMVWKTGLLIKLLSERQDDPGASALVGQCLLEGNVSNGMASARGAGRKTAGKWKAEYTSSDRVLLAISASAIIMVNVMVICLVEVCSQKPAAASQPQSTSKSRPRWFFQKLLPQRWSKNKYDVRGQGSHVPDLSKTRPQWLRDLYQPLNSQHKKSMAELYNEETSDTEEIFNKSKLK</sequence>
<dbReference type="PANTHER" id="PTHR23045:SF9">
    <property type="entry name" value="LEUCINE RICH REPEAT CONTAINING 37A-RELATED"/>
    <property type="match status" value="1"/>
</dbReference>
<reference evidence="3" key="1">
    <citation type="submission" date="2019-09" db="EMBL/GenBank/DDBJ databases">
        <title>Bird 10,000 Genomes (B10K) Project - Family phase.</title>
        <authorList>
            <person name="Zhang G."/>
        </authorList>
    </citation>
    <scope>NUCLEOTIDE SEQUENCE</scope>
    <source>
        <strain evidence="3">B10K-CU-031-38</strain>
    </source>
</reference>
<dbReference type="AlphaFoldDB" id="A0A851PFA5"/>
<feature type="non-terminal residue" evidence="3">
    <location>
        <position position="377"/>
    </location>
</feature>
<feature type="non-terminal residue" evidence="3">
    <location>
        <position position="1"/>
    </location>
</feature>
<organism evidence="3 4">
    <name type="scientific">Anhinga anhinga</name>
    <name type="common">Anhinga</name>
    <name type="synonym">Plotus anhinga</name>
    <dbReference type="NCBI Taxonomy" id="56067"/>
    <lineage>
        <taxon>Eukaryota</taxon>
        <taxon>Metazoa</taxon>
        <taxon>Chordata</taxon>
        <taxon>Craniata</taxon>
        <taxon>Vertebrata</taxon>
        <taxon>Euteleostomi</taxon>
        <taxon>Archelosauria</taxon>
        <taxon>Archosauria</taxon>
        <taxon>Dinosauria</taxon>
        <taxon>Saurischia</taxon>
        <taxon>Theropoda</taxon>
        <taxon>Coelurosauria</taxon>
        <taxon>Aves</taxon>
        <taxon>Neognathae</taxon>
        <taxon>Neoaves</taxon>
        <taxon>Aequornithes</taxon>
        <taxon>Suliformes</taxon>
        <taxon>Anhingidae</taxon>
        <taxon>Anhinga</taxon>
    </lineage>
</organism>
<dbReference type="Pfam" id="PF14914">
    <property type="entry name" value="LRRC37AB_C"/>
    <property type="match status" value="1"/>
</dbReference>
<evidence type="ECO:0000259" key="2">
    <source>
        <dbReference type="Pfam" id="PF14914"/>
    </source>
</evidence>
<dbReference type="InterPro" id="IPR029423">
    <property type="entry name" value="LRRC37AB_C"/>
</dbReference>
<proteinExistence type="predicted"/>
<dbReference type="EMBL" id="WBMU01000251">
    <property type="protein sequence ID" value="NXC66760.1"/>
    <property type="molecule type" value="Genomic_DNA"/>
</dbReference>
<gene>
    <name evidence="3" type="primary">Lrrc37a</name>
    <name evidence="3" type="ORF">ANHANH_R15356</name>
</gene>